<comment type="similarity">
    <text evidence="8">Belongs to the FGAMS family.</text>
</comment>
<protein>
    <recommendedName>
        <fullName evidence="8">Phosphoribosylformylglycinamidine synthase subunit PurL</fullName>
        <shortName evidence="8">FGAM synthase</shortName>
        <ecNumber evidence="8">6.3.5.3</ecNumber>
    </recommendedName>
    <alternativeName>
        <fullName evidence="8">Formylglycinamide ribonucleotide amidotransferase subunit II</fullName>
        <shortName evidence="8">FGAR amidotransferase II</shortName>
        <shortName evidence="8">FGAR-AT II</shortName>
    </alternativeName>
    <alternativeName>
        <fullName evidence="8">Glutamine amidotransferase PurL</fullName>
    </alternativeName>
    <alternativeName>
        <fullName evidence="8">Phosphoribosylformylglycinamidine synthase subunit II</fullName>
    </alternativeName>
</protein>
<dbReference type="UniPathway" id="UPA00074">
    <property type="reaction ID" value="UER00128"/>
</dbReference>
<feature type="binding site" evidence="8">
    <location>
        <position position="45"/>
    </location>
    <ligand>
        <name>ATP</name>
        <dbReference type="ChEBI" id="CHEBI:30616"/>
    </ligand>
</feature>
<evidence type="ECO:0000256" key="8">
    <source>
        <dbReference type="HAMAP-Rule" id="MF_00420"/>
    </source>
</evidence>
<dbReference type="RefSeq" id="WP_015799332.1">
    <property type="nucleotide sequence ID" value="NC_013124.1"/>
</dbReference>
<dbReference type="AlphaFoldDB" id="C7M1V9"/>
<evidence type="ECO:0000259" key="11">
    <source>
        <dbReference type="Pfam" id="PF18072"/>
    </source>
</evidence>
<dbReference type="Gene3D" id="3.30.1330.10">
    <property type="entry name" value="PurM-like, N-terminal domain"/>
    <property type="match status" value="2"/>
</dbReference>
<dbReference type="NCBIfam" id="NF002290">
    <property type="entry name" value="PRK01213.1"/>
    <property type="match status" value="1"/>
</dbReference>
<evidence type="ECO:0000256" key="4">
    <source>
        <dbReference type="ARBA" id="ARBA00022741"/>
    </source>
</evidence>
<dbReference type="Pfam" id="PF18072">
    <property type="entry name" value="FGAR-AT_linker"/>
    <property type="match status" value="1"/>
</dbReference>
<dbReference type="FunFam" id="3.30.1330.10:FF:000004">
    <property type="entry name" value="Phosphoribosylformylglycinamidine synthase subunit PurL"/>
    <property type="match status" value="1"/>
</dbReference>
<evidence type="ECO:0000256" key="7">
    <source>
        <dbReference type="ARBA" id="ARBA00022842"/>
    </source>
</evidence>
<dbReference type="Pfam" id="PF02769">
    <property type="entry name" value="AIRS_C"/>
    <property type="match status" value="2"/>
</dbReference>
<dbReference type="PANTHER" id="PTHR43555">
    <property type="entry name" value="PHOSPHORIBOSYLFORMYLGLYCINAMIDINE SYNTHASE SUBUNIT PURL"/>
    <property type="match status" value="1"/>
</dbReference>
<dbReference type="InterPro" id="IPR016188">
    <property type="entry name" value="PurM-like_N"/>
</dbReference>
<feature type="binding site" evidence="8">
    <location>
        <position position="501"/>
    </location>
    <ligand>
        <name>ATP</name>
        <dbReference type="ChEBI" id="CHEBI:30616"/>
    </ligand>
</feature>
<dbReference type="EC" id="6.3.5.3" evidence="8"/>
<dbReference type="SUPFAM" id="SSF55326">
    <property type="entry name" value="PurM N-terminal domain-like"/>
    <property type="match status" value="2"/>
</dbReference>
<dbReference type="GO" id="GO:0000287">
    <property type="term" value="F:magnesium ion binding"/>
    <property type="evidence" value="ECO:0007669"/>
    <property type="project" value="UniProtKB-UniRule"/>
</dbReference>
<evidence type="ECO:0000256" key="6">
    <source>
        <dbReference type="ARBA" id="ARBA00022840"/>
    </source>
</evidence>
<feature type="binding site" evidence="8">
    <location>
        <position position="538"/>
    </location>
    <ligand>
        <name>ATP</name>
        <dbReference type="ChEBI" id="CHEBI:30616"/>
    </ligand>
</feature>
<evidence type="ECO:0000259" key="9">
    <source>
        <dbReference type="Pfam" id="PF00586"/>
    </source>
</evidence>
<dbReference type="PIRSF" id="PIRSF001587">
    <property type="entry name" value="FGAM_synthase_II"/>
    <property type="match status" value="1"/>
</dbReference>
<feature type="active site" evidence="8">
    <location>
        <position position="42"/>
    </location>
</feature>
<dbReference type="InterPro" id="IPR010918">
    <property type="entry name" value="PurM-like_C_dom"/>
</dbReference>
<dbReference type="InterPro" id="IPR036676">
    <property type="entry name" value="PurM-like_C_sf"/>
</dbReference>
<feature type="active site" description="Proton acceptor" evidence="8">
    <location>
        <position position="88"/>
    </location>
</feature>
<dbReference type="InterPro" id="IPR010074">
    <property type="entry name" value="PRibForGlyAmidine_synth_PurL"/>
</dbReference>
<comment type="pathway">
    <text evidence="8">Purine metabolism; IMP biosynthesis via de novo pathway; 5-amino-1-(5-phospho-D-ribosyl)imidazole from N(2)-formyl-N(1)-(5-phospho-D-ribosyl)glycinamide: step 1/2.</text>
</comment>
<comment type="subunit">
    <text evidence="8">Monomer. Part of the FGAM synthase complex composed of 1 PurL, 1 PurQ and 2 PurS subunits.</text>
</comment>
<comment type="function">
    <text evidence="8">Part of the phosphoribosylformylglycinamidine synthase complex involved in the purines biosynthetic pathway. Catalyzes the ATP-dependent conversion of formylglycinamide ribonucleotide (FGAR) and glutamine to yield formylglycinamidine ribonucleotide (FGAM) and glutamate. The FGAM synthase complex is composed of three subunits. PurQ produces an ammonia molecule by converting glutamine to glutamate. PurL transfers the ammonia molecule to FGAR to form FGAM in an ATP-dependent manner. PurS interacts with PurQ and PurL and is thought to assist in the transfer of the ammonia molecule from PurQ to PurL.</text>
</comment>
<reference evidence="12 13" key="1">
    <citation type="journal article" date="2009" name="Stand. Genomic Sci.">
        <title>Complete genome sequence of Acidimicrobium ferrooxidans type strain (ICP).</title>
        <authorList>
            <person name="Clum A."/>
            <person name="Nolan M."/>
            <person name="Lang E."/>
            <person name="Glavina Del Rio T."/>
            <person name="Tice H."/>
            <person name="Copeland A."/>
            <person name="Cheng J.F."/>
            <person name="Lucas S."/>
            <person name="Chen F."/>
            <person name="Bruce D."/>
            <person name="Goodwin L."/>
            <person name="Pitluck S."/>
            <person name="Ivanova N."/>
            <person name="Mavrommatis K."/>
            <person name="Mikhailova N."/>
            <person name="Pati A."/>
            <person name="Chen A."/>
            <person name="Palaniappan K."/>
            <person name="Goker M."/>
            <person name="Spring S."/>
            <person name="Land M."/>
            <person name="Hauser L."/>
            <person name="Chang Y.J."/>
            <person name="Jeffries C.C."/>
            <person name="Chain P."/>
            <person name="Bristow J."/>
            <person name="Eisen J.A."/>
            <person name="Markowitz V."/>
            <person name="Hugenholtz P."/>
            <person name="Kyrpides N.C."/>
            <person name="Klenk H.P."/>
            <person name="Lapidus A."/>
        </authorList>
    </citation>
    <scope>NUCLEOTIDE SEQUENCE [LARGE SCALE GENOMIC DNA]</scope>
    <source>
        <strain evidence="13">DSM 10331 / JCM 15462 / NBRC 103882 / ICP</strain>
    </source>
</reference>
<keyword evidence="1 8" id="KW-0963">Cytoplasm</keyword>
<evidence type="ECO:0000313" key="13">
    <source>
        <dbReference type="Proteomes" id="UP000000771"/>
    </source>
</evidence>
<evidence type="ECO:0000313" key="12">
    <source>
        <dbReference type="EMBL" id="ACU54856.1"/>
    </source>
</evidence>
<evidence type="ECO:0000259" key="10">
    <source>
        <dbReference type="Pfam" id="PF02769"/>
    </source>
</evidence>
<dbReference type="GO" id="GO:0005737">
    <property type="term" value="C:cytoplasm"/>
    <property type="evidence" value="ECO:0007669"/>
    <property type="project" value="UniProtKB-SubCell"/>
</dbReference>
<evidence type="ECO:0000256" key="3">
    <source>
        <dbReference type="ARBA" id="ARBA00022723"/>
    </source>
</evidence>
<dbReference type="Pfam" id="PF00586">
    <property type="entry name" value="AIRS"/>
    <property type="match status" value="2"/>
</dbReference>
<feature type="binding site" evidence="8">
    <location>
        <position position="86"/>
    </location>
    <ligand>
        <name>Mg(2+)</name>
        <dbReference type="ChEBI" id="CHEBI:18420"/>
        <label>1</label>
    </ligand>
</feature>
<proteinExistence type="inferred from homology"/>
<evidence type="ECO:0000256" key="5">
    <source>
        <dbReference type="ARBA" id="ARBA00022755"/>
    </source>
</evidence>
<dbReference type="EMBL" id="CP001631">
    <property type="protein sequence ID" value="ACU54856.1"/>
    <property type="molecule type" value="Genomic_DNA"/>
</dbReference>
<keyword evidence="5 8" id="KW-0658">Purine biosynthesis</keyword>
<feature type="binding site" evidence="8">
    <location>
        <begin position="306"/>
        <end position="308"/>
    </location>
    <ligand>
        <name>substrate</name>
    </ligand>
</feature>
<keyword evidence="2 8" id="KW-0436">Ligase</keyword>
<dbReference type="Gene3D" id="3.90.650.10">
    <property type="entry name" value="PurM-like C-terminal domain"/>
    <property type="match status" value="2"/>
</dbReference>
<evidence type="ECO:0000256" key="1">
    <source>
        <dbReference type="ARBA" id="ARBA00022490"/>
    </source>
</evidence>
<dbReference type="HAMAP" id="MF_00420">
    <property type="entry name" value="PurL_2"/>
    <property type="match status" value="1"/>
</dbReference>
<feature type="domain" description="PurM-like C-terminal" evidence="10">
    <location>
        <begin position="610"/>
        <end position="713"/>
    </location>
</feature>
<organism evidence="12 13">
    <name type="scientific">Acidimicrobium ferrooxidans (strain DSM 10331 / JCM 15462 / NBRC 103882 / ICP)</name>
    <dbReference type="NCBI Taxonomy" id="525909"/>
    <lineage>
        <taxon>Bacteria</taxon>
        <taxon>Bacillati</taxon>
        <taxon>Actinomycetota</taxon>
        <taxon>Acidimicrobiia</taxon>
        <taxon>Acidimicrobiales</taxon>
        <taxon>Acidimicrobiaceae</taxon>
        <taxon>Acidimicrobium</taxon>
    </lineage>
</organism>
<dbReference type="STRING" id="525909.Afer_1952"/>
<dbReference type="eggNOG" id="COG0046">
    <property type="taxonomic scope" value="Bacteria"/>
</dbReference>
<dbReference type="Proteomes" id="UP000000771">
    <property type="component" value="Chromosome"/>
</dbReference>
<feature type="domain" description="PurM-like C-terminal" evidence="10">
    <location>
        <begin position="195"/>
        <end position="342"/>
    </location>
</feature>
<dbReference type="GO" id="GO:0005524">
    <property type="term" value="F:ATP binding"/>
    <property type="evidence" value="ECO:0007669"/>
    <property type="project" value="UniProtKB-UniRule"/>
</dbReference>
<keyword evidence="6 8" id="KW-0067">ATP-binding</keyword>
<dbReference type="OrthoDB" id="9804441at2"/>
<dbReference type="InterPro" id="IPR036921">
    <property type="entry name" value="PurM-like_N_sf"/>
</dbReference>
<dbReference type="InterPro" id="IPR041609">
    <property type="entry name" value="PurL_linker"/>
</dbReference>
<keyword evidence="13" id="KW-1185">Reference proteome</keyword>
<dbReference type="CDD" id="cd02203">
    <property type="entry name" value="PurL_repeat1"/>
    <property type="match status" value="1"/>
</dbReference>
<feature type="binding site" evidence="8">
    <location>
        <position position="84"/>
    </location>
    <ligand>
        <name>ATP</name>
        <dbReference type="ChEBI" id="CHEBI:30616"/>
    </ligand>
</feature>
<feature type="domain" description="PurM-like N-terminal" evidence="9">
    <location>
        <begin position="439"/>
        <end position="561"/>
    </location>
</feature>
<feature type="binding site" evidence="8">
    <location>
        <position position="110"/>
    </location>
    <ligand>
        <name>Mg(2+)</name>
        <dbReference type="ChEBI" id="CHEBI:18420"/>
        <label>2</label>
    </ligand>
</feature>
<sequence>MDEPRHRSLGLTDDEYESIHTLLRREPNDTELAMFSIMWSEHASYKSSRALLGRLPSRGSRVIMGPGENAGVVALTDSVAVAIRMESHNHPSAIEPHQGAATGVGGILRDIFTVGARPIALLDSLWMGPQDDARSRWITDGVVGGISAYGNAVGVPTVGGELRVDACYGANPLVNVVAVGVAPTEALVRARAEGIGNYVVLLGAPTGRDGIGGVSVLASAGFDATAEQKRPSVQVGDPFEEKKLIEACLALMRAGLVTGVQDLGGAGLTCATSETAAAAGVGMDIFLDAVPRREPGMTPMEVLCSESQERMLAIVEPGLLDEVIATCRRFEVTASVIGVVRPPDAEGPYAGEGVLRAFESDGGPLAAVIPARLLAHDGPRYRRPMAPPADLTERRAQVVTLDAPGATLLAEVVNDPIDPAGVWRRYDHMLFRTSLVEPGADAALLRVRTPEVGDTGRAIAITVDGNNRWTRVDPRHGATWLVAEGVANLACVGATPLALVDCLNFGNPEHPTVMWQLAESIDGIAEAARALGVPVVGGNVSLYNEADGIDIDPTPIVSLLGERATPTAPVPAPERAHGSLVVLAPRGAEPQLAGSRAAAVAGVDGGTLAPLDWEAHRRLCDAVADLVVGDEVSAATNLSAGGLARSAARFALRSRQEARLETTDTLALVGEHPSRVLVATDDPERLVAWASAKDLDATVVGSLAPSGEPALVVGAHRIVLGRTQDVPALVPTDA</sequence>
<feature type="binding site" evidence="8">
    <location>
        <position position="109"/>
    </location>
    <ligand>
        <name>substrate</name>
    </ligand>
</feature>
<dbReference type="NCBIfam" id="TIGR01736">
    <property type="entry name" value="FGAM_synth_II"/>
    <property type="match status" value="1"/>
</dbReference>
<dbReference type="KEGG" id="afo:Afer_1952"/>
<feature type="binding site" evidence="8">
    <location>
        <position position="262"/>
    </location>
    <ligand>
        <name>Mg(2+)</name>
        <dbReference type="ChEBI" id="CHEBI:18420"/>
        <label>2</label>
    </ligand>
</feature>
<keyword evidence="7 8" id="KW-0460">Magnesium</keyword>
<feature type="domain" description="Phosphoribosylformylglycinamidine synthase linker" evidence="11">
    <location>
        <begin position="5"/>
        <end position="46"/>
    </location>
</feature>
<comment type="subcellular location">
    <subcellularLocation>
        <location evidence="8">Cytoplasm</location>
    </subcellularLocation>
</comment>
<feature type="binding site" evidence="8">
    <location>
        <position position="539"/>
    </location>
    <ligand>
        <name>Mg(2+)</name>
        <dbReference type="ChEBI" id="CHEBI:18420"/>
        <label>1</label>
    </ligand>
</feature>
<gene>
    <name evidence="8" type="primary">purL</name>
    <name evidence="12" type="ordered locus">Afer_1952</name>
</gene>
<dbReference type="SUPFAM" id="SSF56042">
    <property type="entry name" value="PurM C-terminal domain-like"/>
    <property type="match status" value="2"/>
</dbReference>
<feature type="binding site" evidence="8">
    <location>
        <position position="541"/>
    </location>
    <ligand>
        <name>substrate</name>
    </ligand>
</feature>
<evidence type="ECO:0000256" key="2">
    <source>
        <dbReference type="ARBA" id="ARBA00022598"/>
    </source>
</evidence>
<comment type="catalytic activity">
    <reaction evidence="8">
        <text>N(2)-formyl-N(1)-(5-phospho-beta-D-ribosyl)glycinamide + L-glutamine + ATP + H2O = 2-formamido-N(1)-(5-O-phospho-beta-D-ribosyl)acetamidine + L-glutamate + ADP + phosphate + H(+)</text>
        <dbReference type="Rhea" id="RHEA:17129"/>
        <dbReference type="ChEBI" id="CHEBI:15377"/>
        <dbReference type="ChEBI" id="CHEBI:15378"/>
        <dbReference type="ChEBI" id="CHEBI:29985"/>
        <dbReference type="ChEBI" id="CHEBI:30616"/>
        <dbReference type="ChEBI" id="CHEBI:43474"/>
        <dbReference type="ChEBI" id="CHEBI:58359"/>
        <dbReference type="ChEBI" id="CHEBI:147286"/>
        <dbReference type="ChEBI" id="CHEBI:147287"/>
        <dbReference type="ChEBI" id="CHEBI:456216"/>
        <dbReference type="EC" id="6.3.5.3"/>
    </reaction>
</comment>
<accession>C7M1V9</accession>
<dbReference type="GO" id="GO:0004642">
    <property type="term" value="F:phosphoribosylformylglycinamidine synthase activity"/>
    <property type="evidence" value="ECO:0007669"/>
    <property type="project" value="UniProtKB-UniRule"/>
</dbReference>
<feature type="binding site" evidence="8">
    <location>
        <position position="234"/>
    </location>
    <ligand>
        <name>substrate</name>
    </ligand>
</feature>
<name>C7M1V9_ACIFD</name>
<comment type="caution">
    <text evidence="8">Lacks conserved residue(s) required for the propagation of feature annotation.</text>
</comment>
<keyword evidence="4 8" id="KW-0547">Nucleotide-binding</keyword>
<dbReference type="CDD" id="cd02204">
    <property type="entry name" value="PurL_repeat2"/>
    <property type="match status" value="1"/>
</dbReference>
<keyword evidence="3 8" id="KW-0479">Metal-binding</keyword>
<dbReference type="HOGENOM" id="CLU_003100_0_1_11"/>
<dbReference type="GO" id="GO:0006189">
    <property type="term" value="P:'de novo' IMP biosynthetic process"/>
    <property type="evidence" value="ECO:0007669"/>
    <property type="project" value="UniProtKB-UniRule"/>
</dbReference>
<dbReference type="PANTHER" id="PTHR43555:SF1">
    <property type="entry name" value="PHOSPHORIBOSYLFORMYLGLYCINAMIDINE SYNTHASE SUBUNIT PURL"/>
    <property type="match status" value="1"/>
</dbReference>
<feature type="domain" description="PurM-like N-terminal" evidence="9">
    <location>
        <begin position="67"/>
        <end position="182"/>
    </location>
</feature>
<feature type="binding site" evidence="8">
    <location>
        <begin position="87"/>
        <end position="90"/>
    </location>
    <ligand>
        <name>substrate</name>
    </ligand>
</feature>